<feature type="transmembrane region" description="Helical" evidence="5">
    <location>
        <begin position="290"/>
        <end position="308"/>
    </location>
</feature>
<dbReference type="CDD" id="cd17324">
    <property type="entry name" value="MFS_NepI_like"/>
    <property type="match status" value="1"/>
</dbReference>
<evidence type="ECO:0000313" key="8">
    <source>
        <dbReference type="Proteomes" id="UP001501585"/>
    </source>
</evidence>
<evidence type="ECO:0000256" key="1">
    <source>
        <dbReference type="ARBA" id="ARBA00004651"/>
    </source>
</evidence>
<dbReference type="InterPro" id="IPR011701">
    <property type="entry name" value="MFS"/>
</dbReference>
<dbReference type="RefSeq" id="WP_344159288.1">
    <property type="nucleotide sequence ID" value="NZ_BAAAPC010000001.1"/>
</dbReference>
<keyword evidence="8" id="KW-1185">Reference proteome</keyword>
<keyword evidence="3 5" id="KW-1133">Transmembrane helix</keyword>
<feature type="transmembrane region" description="Helical" evidence="5">
    <location>
        <begin position="92"/>
        <end position="109"/>
    </location>
</feature>
<name>A0ABN2S2Y9_9ACTN</name>
<gene>
    <name evidence="7" type="ORF">GCM10009799_00780</name>
</gene>
<accession>A0ABN2S2Y9</accession>
<evidence type="ECO:0000256" key="3">
    <source>
        <dbReference type="ARBA" id="ARBA00022989"/>
    </source>
</evidence>
<organism evidence="7 8">
    <name type="scientific">Nocardiopsis rhodophaea</name>
    <dbReference type="NCBI Taxonomy" id="280238"/>
    <lineage>
        <taxon>Bacteria</taxon>
        <taxon>Bacillati</taxon>
        <taxon>Actinomycetota</taxon>
        <taxon>Actinomycetes</taxon>
        <taxon>Streptosporangiales</taxon>
        <taxon>Nocardiopsidaceae</taxon>
        <taxon>Nocardiopsis</taxon>
    </lineage>
</organism>
<dbReference type="PANTHER" id="PTHR42910:SF1">
    <property type="entry name" value="MAJOR FACILITATOR SUPERFAMILY (MFS) PROFILE DOMAIN-CONTAINING PROTEIN"/>
    <property type="match status" value="1"/>
</dbReference>
<comment type="subcellular location">
    <subcellularLocation>
        <location evidence="1">Cell membrane</location>
        <topology evidence="1">Multi-pass membrane protein</topology>
    </subcellularLocation>
</comment>
<dbReference type="InterPro" id="IPR036259">
    <property type="entry name" value="MFS_trans_sf"/>
</dbReference>
<keyword evidence="4 5" id="KW-0472">Membrane</keyword>
<feature type="transmembrane region" description="Helical" evidence="5">
    <location>
        <begin position="26"/>
        <end position="44"/>
    </location>
</feature>
<feature type="transmembrane region" description="Helical" evidence="5">
    <location>
        <begin position="149"/>
        <end position="168"/>
    </location>
</feature>
<evidence type="ECO:0000313" key="7">
    <source>
        <dbReference type="EMBL" id="GAA1979489.1"/>
    </source>
</evidence>
<feature type="domain" description="Major facilitator superfamily (MFS) profile" evidence="6">
    <location>
        <begin position="26"/>
        <end position="405"/>
    </location>
</feature>
<dbReference type="Proteomes" id="UP001501585">
    <property type="component" value="Unassembled WGS sequence"/>
</dbReference>
<evidence type="ECO:0000256" key="4">
    <source>
        <dbReference type="ARBA" id="ARBA00023136"/>
    </source>
</evidence>
<feature type="transmembrane region" description="Helical" evidence="5">
    <location>
        <begin position="314"/>
        <end position="334"/>
    </location>
</feature>
<dbReference type="PANTHER" id="PTHR42910">
    <property type="entry name" value="TRANSPORTER SCO4007-RELATED"/>
    <property type="match status" value="1"/>
</dbReference>
<evidence type="ECO:0000256" key="5">
    <source>
        <dbReference type="SAM" id="Phobius"/>
    </source>
</evidence>
<evidence type="ECO:0000256" key="2">
    <source>
        <dbReference type="ARBA" id="ARBA00022692"/>
    </source>
</evidence>
<dbReference type="SUPFAM" id="SSF103473">
    <property type="entry name" value="MFS general substrate transporter"/>
    <property type="match status" value="1"/>
</dbReference>
<evidence type="ECO:0000259" key="6">
    <source>
        <dbReference type="PROSITE" id="PS50850"/>
    </source>
</evidence>
<reference evidence="7 8" key="1">
    <citation type="journal article" date="2019" name="Int. J. Syst. Evol. Microbiol.">
        <title>The Global Catalogue of Microorganisms (GCM) 10K type strain sequencing project: providing services to taxonomists for standard genome sequencing and annotation.</title>
        <authorList>
            <consortium name="The Broad Institute Genomics Platform"/>
            <consortium name="The Broad Institute Genome Sequencing Center for Infectious Disease"/>
            <person name="Wu L."/>
            <person name="Ma J."/>
        </authorList>
    </citation>
    <scope>NUCLEOTIDE SEQUENCE [LARGE SCALE GENOMIC DNA]</scope>
    <source>
        <strain evidence="7 8">JCM 15313</strain>
    </source>
</reference>
<sequence length="412" mass="42382">MTEASTGARAGAPSALQHTGGIARSTLILMAIACGLSVAGNYFAQPLVEAIRTDLGLGPTLAGLVVTAAQAGYALGLVFLVPLGDLLERRRLAVILTALTALLLAFTAASSNGMMLLVGTALTGLCSVAAQIVVPYAATLAAPEAKGKAVGTVMSGLLLGILLSRTAAGLLAEAGTWRTVYWINAVLMAIMALALWRALPSLRTPTSLSYAALLRSVATLLRTEPVLRIRCYLGFFSFAAFGVLWTAIGFLLATAPYNWTEAAIGLFGLVGAAGALMAISAGRLADRGHVHWVTGAGALLLALSWIPMAAGTTSLIALLIGVIVLDLAVQAVHISNQNVVYAIRPEARNRLNSAYMTSYFLGGAIGSAVTSSVRVTYGWGGVCAVGALVSVLAFLVWAADRVRARHGGLPAA</sequence>
<comment type="caution">
    <text evidence="7">The sequence shown here is derived from an EMBL/GenBank/DDBJ whole genome shotgun (WGS) entry which is preliminary data.</text>
</comment>
<feature type="transmembrane region" description="Helical" evidence="5">
    <location>
        <begin position="354"/>
        <end position="373"/>
    </location>
</feature>
<feature type="transmembrane region" description="Helical" evidence="5">
    <location>
        <begin position="231"/>
        <end position="253"/>
    </location>
</feature>
<dbReference type="Pfam" id="PF07690">
    <property type="entry name" value="MFS_1"/>
    <property type="match status" value="1"/>
</dbReference>
<feature type="transmembrane region" description="Helical" evidence="5">
    <location>
        <begin position="379"/>
        <end position="399"/>
    </location>
</feature>
<feature type="transmembrane region" description="Helical" evidence="5">
    <location>
        <begin position="259"/>
        <end position="278"/>
    </location>
</feature>
<dbReference type="EMBL" id="BAAAPC010000001">
    <property type="protein sequence ID" value="GAA1979489.1"/>
    <property type="molecule type" value="Genomic_DNA"/>
</dbReference>
<feature type="transmembrane region" description="Helical" evidence="5">
    <location>
        <begin position="115"/>
        <end position="137"/>
    </location>
</feature>
<feature type="transmembrane region" description="Helical" evidence="5">
    <location>
        <begin position="56"/>
        <end position="80"/>
    </location>
</feature>
<protein>
    <submittedName>
        <fullName evidence="7">MFS transporter</fullName>
    </submittedName>
</protein>
<dbReference type="Gene3D" id="1.20.1250.20">
    <property type="entry name" value="MFS general substrate transporter like domains"/>
    <property type="match status" value="1"/>
</dbReference>
<feature type="transmembrane region" description="Helical" evidence="5">
    <location>
        <begin position="180"/>
        <end position="199"/>
    </location>
</feature>
<dbReference type="PROSITE" id="PS50850">
    <property type="entry name" value="MFS"/>
    <property type="match status" value="1"/>
</dbReference>
<dbReference type="InterPro" id="IPR020846">
    <property type="entry name" value="MFS_dom"/>
</dbReference>
<keyword evidence="2 5" id="KW-0812">Transmembrane</keyword>
<proteinExistence type="predicted"/>